<name>A0A1E8CG15_9GAMM</name>
<protein>
    <submittedName>
        <fullName evidence="1">Uncharacterized protein</fullName>
    </submittedName>
</protein>
<evidence type="ECO:0000313" key="1">
    <source>
        <dbReference type="EMBL" id="OFE11398.1"/>
    </source>
</evidence>
<gene>
    <name evidence="1" type="ORF">PHACT_12640</name>
</gene>
<proteinExistence type="predicted"/>
<evidence type="ECO:0000313" key="2">
    <source>
        <dbReference type="Proteomes" id="UP000175669"/>
    </source>
</evidence>
<dbReference type="RefSeq" id="WP_070118603.1">
    <property type="nucleotide sequence ID" value="NZ_MASR01000002.1"/>
</dbReference>
<sequence>MPQNKTTDAYTYDRPSKLESRTALMNLRSCDLTGVGGPRSSIRLCGGDVLAALRFGEPPRLECARHLDYRHCMDMMALLVFRKYQLDLAAGRKLFHWTRLVMVSQLVAEMPDGRARSAEVSDARGTLSACCEVVIEDVCNPHLFIDMSGREWARRIGLKDHKGWSDRWARRYSDLRRVVAELDDVAVRKIELFT</sequence>
<dbReference type="OrthoDB" id="9800940at2"/>
<dbReference type="STRING" id="1524254.PHACT_12640"/>
<organism evidence="1 2">
    <name type="scientific">Pseudohongiella acticola</name>
    <dbReference type="NCBI Taxonomy" id="1524254"/>
    <lineage>
        <taxon>Bacteria</taxon>
        <taxon>Pseudomonadati</taxon>
        <taxon>Pseudomonadota</taxon>
        <taxon>Gammaproteobacteria</taxon>
        <taxon>Pseudomonadales</taxon>
        <taxon>Pseudohongiellaceae</taxon>
        <taxon>Pseudohongiella</taxon>
    </lineage>
</organism>
<keyword evidence="2" id="KW-1185">Reference proteome</keyword>
<dbReference type="EMBL" id="MASR01000002">
    <property type="protein sequence ID" value="OFE11398.1"/>
    <property type="molecule type" value="Genomic_DNA"/>
</dbReference>
<accession>A0A1E8CG15</accession>
<comment type="caution">
    <text evidence="1">The sequence shown here is derived from an EMBL/GenBank/DDBJ whole genome shotgun (WGS) entry which is preliminary data.</text>
</comment>
<dbReference type="AlphaFoldDB" id="A0A1E8CG15"/>
<dbReference type="Proteomes" id="UP000175669">
    <property type="component" value="Unassembled WGS sequence"/>
</dbReference>
<reference evidence="2" key="1">
    <citation type="submission" date="2016-07" db="EMBL/GenBank/DDBJ databases">
        <authorList>
            <person name="Florea S."/>
            <person name="Webb J.S."/>
            <person name="Jaromczyk J."/>
            <person name="Schardl C.L."/>
        </authorList>
    </citation>
    <scope>NUCLEOTIDE SEQUENCE [LARGE SCALE GENOMIC DNA]</scope>
    <source>
        <strain evidence="2">KCTC 42131</strain>
    </source>
</reference>